<reference evidence="2" key="1">
    <citation type="journal article" date="2022" name="Mol. Ecol. Resour.">
        <title>The genomes of chicory, endive, great burdock and yacon provide insights into Asteraceae palaeo-polyploidization history and plant inulin production.</title>
        <authorList>
            <person name="Fan W."/>
            <person name="Wang S."/>
            <person name="Wang H."/>
            <person name="Wang A."/>
            <person name="Jiang F."/>
            <person name="Liu H."/>
            <person name="Zhao H."/>
            <person name="Xu D."/>
            <person name="Zhang Y."/>
        </authorList>
    </citation>
    <scope>NUCLEOTIDE SEQUENCE [LARGE SCALE GENOMIC DNA]</scope>
    <source>
        <strain evidence="2">cv. Punajuju</strain>
    </source>
</reference>
<sequence length="107" mass="12155">MKKEEVVVRKTDIAEKNVDEEVVAKDLAPNEAAVEKRGGYLTVNVSINSNLKERDEESRDNGQAFEMKVALQLGRSLSELRDRALKERDEESRDNGKDIEKFGSKLF</sequence>
<name>A0ACB9ANN9_CICIN</name>
<comment type="caution">
    <text evidence="1">The sequence shown here is derived from an EMBL/GenBank/DDBJ whole genome shotgun (WGS) entry which is preliminary data.</text>
</comment>
<accession>A0ACB9ANN9</accession>
<organism evidence="1 2">
    <name type="scientific">Cichorium intybus</name>
    <name type="common">Chicory</name>
    <dbReference type="NCBI Taxonomy" id="13427"/>
    <lineage>
        <taxon>Eukaryota</taxon>
        <taxon>Viridiplantae</taxon>
        <taxon>Streptophyta</taxon>
        <taxon>Embryophyta</taxon>
        <taxon>Tracheophyta</taxon>
        <taxon>Spermatophyta</taxon>
        <taxon>Magnoliopsida</taxon>
        <taxon>eudicotyledons</taxon>
        <taxon>Gunneridae</taxon>
        <taxon>Pentapetalae</taxon>
        <taxon>asterids</taxon>
        <taxon>campanulids</taxon>
        <taxon>Asterales</taxon>
        <taxon>Asteraceae</taxon>
        <taxon>Cichorioideae</taxon>
        <taxon>Cichorieae</taxon>
        <taxon>Cichoriinae</taxon>
        <taxon>Cichorium</taxon>
    </lineage>
</organism>
<protein>
    <submittedName>
        <fullName evidence="1">Uncharacterized protein</fullName>
    </submittedName>
</protein>
<proteinExistence type="predicted"/>
<gene>
    <name evidence="1" type="ORF">L2E82_40972</name>
</gene>
<reference evidence="1 2" key="2">
    <citation type="journal article" date="2022" name="Mol. Ecol. Resour.">
        <title>The genomes of chicory, endive, great burdock and yacon provide insights into Asteraceae paleo-polyploidization history and plant inulin production.</title>
        <authorList>
            <person name="Fan W."/>
            <person name="Wang S."/>
            <person name="Wang H."/>
            <person name="Wang A."/>
            <person name="Jiang F."/>
            <person name="Liu H."/>
            <person name="Zhao H."/>
            <person name="Xu D."/>
            <person name="Zhang Y."/>
        </authorList>
    </citation>
    <scope>NUCLEOTIDE SEQUENCE [LARGE SCALE GENOMIC DNA]</scope>
    <source>
        <strain evidence="2">cv. Punajuju</strain>
        <tissue evidence="1">Leaves</tissue>
    </source>
</reference>
<evidence type="ECO:0000313" key="2">
    <source>
        <dbReference type="Proteomes" id="UP001055811"/>
    </source>
</evidence>
<dbReference type="EMBL" id="CM042015">
    <property type="protein sequence ID" value="KAI3711116.1"/>
    <property type="molecule type" value="Genomic_DNA"/>
</dbReference>
<dbReference type="Proteomes" id="UP001055811">
    <property type="component" value="Linkage Group LG07"/>
</dbReference>
<evidence type="ECO:0000313" key="1">
    <source>
        <dbReference type="EMBL" id="KAI3711116.1"/>
    </source>
</evidence>
<keyword evidence="2" id="KW-1185">Reference proteome</keyword>